<dbReference type="RefSeq" id="WP_144231575.1">
    <property type="nucleotide sequence ID" value="NZ_CABHMU010000012.1"/>
</dbReference>
<dbReference type="InterPro" id="IPR020296">
    <property type="entry name" value="Spore_Cse60"/>
</dbReference>
<protein>
    <submittedName>
        <fullName evidence="1">Sporulation protein Cse60</fullName>
    </submittedName>
</protein>
<evidence type="ECO:0000313" key="1">
    <source>
        <dbReference type="EMBL" id="KAB1951738.1"/>
    </source>
</evidence>
<dbReference type="EMBL" id="WBOA01000001">
    <property type="protein sequence ID" value="KAB1951738.1"/>
    <property type="molecule type" value="Genomic_DNA"/>
</dbReference>
<dbReference type="Pfam" id="PF10957">
    <property type="entry name" value="Spore_Cse60"/>
    <property type="match status" value="1"/>
</dbReference>
<evidence type="ECO:0000313" key="2">
    <source>
        <dbReference type="Proteomes" id="UP000460112"/>
    </source>
</evidence>
<reference evidence="1 2" key="1">
    <citation type="submission" date="2019-09" db="EMBL/GenBank/DDBJ databases">
        <title>Investigation of probiotic properties of different lactic acid bacteria.</title>
        <authorList>
            <person name="Jaomanjaka F."/>
            <person name="Blanc P."/>
        </authorList>
    </citation>
    <scope>NUCLEOTIDE SEQUENCE [LARGE SCALE GENOMIC DNA]</scope>
    <source>
        <strain evidence="1 2">BIO6369</strain>
    </source>
</reference>
<organism evidence="1 2">
    <name type="scientific">Lactobacillus gasseri</name>
    <dbReference type="NCBI Taxonomy" id="1596"/>
    <lineage>
        <taxon>Bacteria</taxon>
        <taxon>Bacillati</taxon>
        <taxon>Bacillota</taxon>
        <taxon>Bacilli</taxon>
        <taxon>Lactobacillales</taxon>
        <taxon>Lactobacillaceae</taxon>
        <taxon>Lactobacillus</taxon>
    </lineage>
</organism>
<proteinExistence type="predicted"/>
<comment type="caution">
    <text evidence="1">The sequence shown here is derived from an EMBL/GenBank/DDBJ whole genome shotgun (WGS) entry which is preliminary data.</text>
</comment>
<gene>
    <name evidence="1" type="ORF">F8244_04340</name>
</gene>
<dbReference type="AlphaFoldDB" id="A0A833CHU7"/>
<accession>A0A833CHU7</accession>
<dbReference type="Proteomes" id="UP000460112">
    <property type="component" value="Unassembled WGS sequence"/>
</dbReference>
<sequence length="56" mass="6692">MKVKTIVNWQEDWFDDEINEFIQHKHIVDIKFSVLSDSNNDNYIFSALITYEEVGI</sequence>
<name>A0A833CHU7_LACGS</name>